<proteinExistence type="predicted"/>
<protein>
    <submittedName>
        <fullName evidence="2 4">Uncharacterized protein</fullName>
    </submittedName>
</protein>
<reference evidence="4" key="3">
    <citation type="submission" date="2025-04" db="UniProtKB">
        <authorList>
            <consortium name="RefSeq"/>
        </authorList>
    </citation>
    <scope>IDENTIFICATION</scope>
    <source>
        <strain evidence="4">CBS 304.34</strain>
    </source>
</reference>
<name>A0A6A6Y3Q5_9PEZI</name>
<keyword evidence="3" id="KW-1185">Reference proteome</keyword>
<dbReference type="AlphaFoldDB" id="A0A6A6Y3Q5"/>
<evidence type="ECO:0000313" key="2">
    <source>
        <dbReference type="EMBL" id="KAF2803466.1"/>
    </source>
</evidence>
<accession>A0A6A6Y3Q5</accession>
<feature type="region of interest" description="Disordered" evidence="1">
    <location>
        <begin position="29"/>
        <end position="66"/>
    </location>
</feature>
<dbReference type="RefSeq" id="XP_033570430.1">
    <property type="nucleotide sequence ID" value="XM_033712906.1"/>
</dbReference>
<gene>
    <name evidence="2 4" type="ORF">BDZ99DRAFT_165299</name>
</gene>
<dbReference type="Proteomes" id="UP000504636">
    <property type="component" value="Unplaced"/>
</dbReference>
<feature type="compositionally biased region" description="Polar residues" evidence="1">
    <location>
        <begin position="50"/>
        <end position="64"/>
    </location>
</feature>
<reference evidence="2 4" key="1">
    <citation type="journal article" date="2020" name="Stud. Mycol.">
        <title>101 Dothideomycetes genomes: a test case for predicting lifestyles and emergence of pathogens.</title>
        <authorList>
            <person name="Haridas S."/>
            <person name="Albert R."/>
            <person name="Binder M."/>
            <person name="Bloem J."/>
            <person name="Labutti K."/>
            <person name="Salamov A."/>
            <person name="Andreopoulos B."/>
            <person name="Baker S."/>
            <person name="Barry K."/>
            <person name="Bills G."/>
            <person name="Bluhm B."/>
            <person name="Cannon C."/>
            <person name="Castanera R."/>
            <person name="Culley D."/>
            <person name="Daum C."/>
            <person name="Ezra D."/>
            <person name="Gonzalez J."/>
            <person name="Henrissat B."/>
            <person name="Kuo A."/>
            <person name="Liang C."/>
            <person name="Lipzen A."/>
            <person name="Lutzoni F."/>
            <person name="Magnuson J."/>
            <person name="Mondo S."/>
            <person name="Nolan M."/>
            <person name="Ohm R."/>
            <person name="Pangilinan J."/>
            <person name="Park H.-J."/>
            <person name="Ramirez L."/>
            <person name="Alfaro M."/>
            <person name="Sun H."/>
            <person name="Tritt A."/>
            <person name="Yoshinaga Y."/>
            <person name="Zwiers L.-H."/>
            <person name="Turgeon B."/>
            <person name="Goodwin S."/>
            <person name="Spatafora J."/>
            <person name="Crous P."/>
            <person name="Grigoriev I."/>
        </authorList>
    </citation>
    <scope>NUCLEOTIDE SEQUENCE</scope>
    <source>
        <strain evidence="2 4">CBS 304.34</strain>
    </source>
</reference>
<evidence type="ECO:0000313" key="3">
    <source>
        <dbReference type="Proteomes" id="UP000504636"/>
    </source>
</evidence>
<dbReference type="GeneID" id="54453799"/>
<sequence>MPFTKQKKTENVSKTIRFAEAPCQLGVPERAVVKQTPGSKTRAADEEEGSSYSPNRSTSLTYPTGRSLFPYPTIPSQISTSPSTVVTLPASRLYSTGASWNPKPAITAFHEPSLAPAATLPDSRNPWDEFYRVRDGRRKKKTTKMRWFGIEP</sequence>
<evidence type="ECO:0000313" key="4">
    <source>
        <dbReference type="RefSeq" id="XP_033570430.1"/>
    </source>
</evidence>
<dbReference type="OrthoDB" id="10404194at2759"/>
<evidence type="ECO:0000256" key="1">
    <source>
        <dbReference type="SAM" id="MobiDB-lite"/>
    </source>
</evidence>
<dbReference type="EMBL" id="MU003717">
    <property type="protein sequence ID" value="KAF2803466.1"/>
    <property type="molecule type" value="Genomic_DNA"/>
</dbReference>
<organism evidence="2">
    <name type="scientific">Mytilinidion resinicola</name>
    <dbReference type="NCBI Taxonomy" id="574789"/>
    <lineage>
        <taxon>Eukaryota</taxon>
        <taxon>Fungi</taxon>
        <taxon>Dikarya</taxon>
        <taxon>Ascomycota</taxon>
        <taxon>Pezizomycotina</taxon>
        <taxon>Dothideomycetes</taxon>
        <taxon>Pleosporomycetidae</taxon>
        <taxon>Mytilinidiales</taxon>
        <taxon>Mytilinidiaceae</taxon>
        <taxon>Mytilinidion</taxon>
    </lineage>
</organism>
<reference evidence="4" key="2">
    <citation type="submission" date="2020-04" db="EMBL/GenBank/DDBJ databases">
        <authorList>
            <consortium name="NCBI Genome Project"/>
        </authorList>
    </citation>
    <scope>NUCLEOTIDE SEQUENCE</scope>
    <source>
        <strain evidence="4">CBS 304.34</strain>
    </source>
</reference>